<name>A0A231VG90_THETR</name>
<dbReference type="EMBL" id="CP016893">
    <property type="protein sequence ID" value="AST56875.1"/>
    <property type="molecule type" value="Genomic_DNA"/>
</dbReference>
<dbReference type="AlphaFoldDB" id="A0A231VG90"/>
<protein>
    <submittedName>
        <fullName evidence="4">Uncharacterized protein</fullName>
    </submittedName>
</protein>
<evidence type="ECO:0000313" key="6">
    <source>
        <dbReference type="Proteomes" id="UP000215301"/>
    </source>
</evidence>
<evidence type="ECO:0000256" key="1">
    <source>
        <dbReference type="SAM" id="MobiDB-lite"/>
    </source>
</evidence>
<evidence type="ECO:0000313" key="3">
    <source>
        <dbReference type="EMBL" id="AST56875.1"/>
    </source>
</evidence>
<dbReference type="Proteomes" id="UP000214975">
    <property type="component" value="Chromosome"/>
</dbReference>
<dbReference type="RefSeq" id="WP_094045434.1">
    <property type="nucleotide sequence ID" value="NZ_CP016893.1"/>
</dbReference>
<proteinExistence type="predicted"/>
<feature type="transmembrane region" description="Helical" evidence="2">
    <location>
        <begin position="6"/>
        <end position="27"/>
    </location>
</feature>
<evidence type="ECO:0000313" key="4">
    <source>
        <dbReference type="EMBL" id="OXT07203.1"/>
    </source>
</evidence>
<dbReference type="EMBL" id="NKHD01000023">
    <property type="protein sequence ID" value="OXT07203.1"/>
    <property type="molecule type" value="Genomic_DNA"/>
</dbReference>
<gene>
    <name evidence="4" type="ORF">CE561_08350</name>
    <name evidence="3" type="ORF">Thert_00714</name>
</gene>
<feature type="region of interest" description="Disordered" evidence="1">
    <location>
        <begin position="68"/>
        <end position="101"/>
    </location>
</feature>
<keyword evidence="2" id="KW-1133">Transmembrane helix</keyword>
<keyword evidence="2" id="KW-0472">Membrane</keyword>
<evidence type="ECO:0000313" key="5">
    <source>
        <dbReference type="Proteomes" id="UP000214975"/>
    </source>
</evidence>
<feature type="compositionally biased region" description="Basic and acidic residues" evidence="1">
    <location>
        <begin position="84"/>
        <end position="101"/>
    </location>
</feature>
<sequence length="225" mass="25901">MRKTIAYSLFIFAVTAVSIIFMLDLFIKEQPILHNKETSAQENTYTLPVEEYQQDDLQLPVFNSTPYVSQGSNNSEMKNVNESIDIKQENPKEKNNQDSDLRNFNEKSLNKLIQQRERNFEKITENSSIRENDKSLNMNRIVVTPEKILSVQKEIDFTTKSKAISILMKLGPSGIGEIMKMSQNGVTAEEGYKMMDILKEHLSEKDINFLKSIVNKYFAESTNTK</sequence>
<keyword evidence="2" id="KW-0812">Transmembrane</keyword>
<reference evidence="4 6" key="2">
    <citation type="submission" date="2017-06" db="EMBL/GenBank/DDBJ databases">
        <title>Isolation and characterization of a thermophilic and butanogenic Thermoanaerobacterium thermosaccharolyticum M5 capable of efficient degradation of hemicellulose.</title>
        <authorList>
            <person name="Xin F."/>
            <person name="Jiang Y."/>
        </authorList>
    </citation>
    <scope>NUCLEOTIDE SEQUENCE [LARGE SCALE GENOMIC DNA]</scope>
    <source>
        <strain evidence="4 6">M5</strain>
    </source>
</reference>
<dbReference type="Proteomes" id="UP000215301">
    <property type="component" value="Unassembled WGS sequence"/>
</dbReference>
<evidence type="ECO:0000256" key="2">
    <source>
        <dbReference type="SAM" id="Phobius"/>
    </source>
</evidence>
<organism evidence="4 6">
    <name type="scientific">Thermoanaerobacterium thermosaccharolyticum</name>
    <name type="common">Clostridium thermosaccharolyticum</name>
    <dbReference type="NCBI Taxonomy" id="1517"/>
    <lineage>
        <taxon>Bacteria</taxon>
        <taxon>Bacillati</taxon>
        <taxon>Bacillota</taxon>
        <taxon>Clostridia</taxon>
        <taxon>Thermoanaerobacterales</taxon>
        <taxon>Thermoanaerobacteraceae</taxon>
        <taxon>Thermoanaerobacterium</taxon>
    </lineage>
</organism>
<reference evidence="3 5" key="1">
    <citation type="submission" date="2016-08" db="EMBL/GenBank/DDBJ databases">
        <title>A novel genetic cassette of butanologenic Thermoanaerobacterium thermosaccharolyticum that directly convert cellulose to butanol.</title>
        <authorList>
            <person name="Li T."/>
            <person name="He J."/>
        </authorList>
    </citation>
    <scope>NUCLEOTIDE SEQUENCE [LARGE SCALE GENOMIC DNA]</scope>
    <source>
        <strain evidence="3 5">TG57</strain>
    </source>
</reference>
<accession>A0A231VG90</accession>
<feature type="compositionally biased region" description="Polar residues" evidence="1">
    <location>
        <begin position="68"/>
        <end position="82"/>
    </location>
</feature>